<dbReference type="GO" id="GO:0009252">
    <property type="term" value="P:peptidoglycan biosynthetic process"/>
    <property type="evidence" value="ECO:0007669"/>
    <property type="project" value="UniProtKB-KW"/>
</dbReference>
<evidence type="ECO:0000256" key="5">
    <source>
        <dbReference type="ARBA" id="ARBA00022676"/>
    </source>
</evidence>
<keyword evidence="5" id="KW-0328">Glycosyltransferase</keyword>
<comment type="catalytic activity">
    <reaction evidence="13">
        <text>[GlcNAc-(1-&gt;4)-Mur2Ac(oyl-L-Ala-gamma-D-Glu-L-Lys-D-Ala-D-Ala)](n)-di-trans,octa-cis-undecaprenyl diphosphate + beta-D-GlcNAc-(1-&gt;4)-Mur2Ac(oyl-L-Ala-gamma-D-Glu-L-Lys-D-Ala-D-Ala)-di-trans,octa-cis-undecaprenyl diphosphate = [GlcNAc-(1-&gt;4)-Mur2Ac(oyl-L-Ala-gamma-D-Glu-L-Lys-D-Ala-D-Ala)](n+1)-di-trans,octa-cis-undecaprenyl diphosphate + di-trans,octa-cis-undecaprenyl diphosphate + H(+)</text>
        <dbReference type="Rhea" id="RHEA:23708"/>
        <dbReference type="Rhea" id="RHEA-COMP:9602"/>
        <dbReference type="Rhea" id="RHEA-COMP:9603"/>
        <dbReference type="ChEBI" id="CHEBI:15378"/>
        <dbReference type="ChEBI" id="CHEBI:58405"/>
        <dbReference type="ChEBI" id="CHEBI:60033"/>
        <dbReference type="ChEBI" id="CHEBI:78435"/>
        <dbReference type="EC" id="2.4.99.28"/>
    </reaction>
</comment>
<dbReference type="Gene3D" id="3.40.710.10">
    <property type="entry name" value="DD-peptidase/beta-lactamase superfamily"/>
    <property type="match status" value="1"/>
</dbReference>
<evidence type="ECO:0000256" key="9">
    <source>
        <dbReference type="ARBA" id="ARBA00022984"/>
    </source>
</evidence>
<evidence type="ECO:0000256" key="1">
    <source>
        <dbReference type="ARBA" id="ARBA00007090"/>
    </source>
</evidence>
<sequence length="704" mass="76159">MIAWLRRMAIGALLLLALVGVLLVVRSYRLVAELKPGAPPPTAVLLDREGRFYAYAGRGATRYASLAEIPATLRNGLVAAEDKRFYQHPGIDPLAILRALWIDLRAGRVVQGASTLTQQLAKRLFLTPQRTVWRKAQEVVLALMLEQRFSKETILELYLNRVDFGEGAAGVDAAARTYFGVAPSELTVGQSALLAGVVRGPALYSPFRHPEAARERQDYVLERMVEDGYLSAPEASAAREAPLKLASLPTGGERYFVDWVRAELVRRLGTNLVQQGGLTVRTTVDPQVQQAMEGVLGSSQGAVVALDPRTGAVLGMVGGRSYRESQWNRAVLALRQPGSAFKPFVYAAALEQGWQPNWLVDDRPHVFGGYRPANYKDEYWGAVTLKHALVESLNNGSVWLLDQLGVDAGMEMARRLGITHLEPADRHLGLVLGALAQGVSPLELAAAYAPFANGGYRVEPFGILRAEDARGRVWIETEPDPRRVLSPQVASLMTDMMEGVVREGTGTAAQPGRPAAGKTGTTDHLINAWFAGYTPDLLAVVYVGNDDRTPVGGGGGTLAAPIWGRFVSRALANRPPVPFTVPDGVVADVPLDIFTGLRAGDLCSRREAHSLLQGWVPRRYAPCSWGAAQGTGLPASRAAFEAGEVTVASEPGPPDSGWRFPLLLPSPLPLDEERRPSPAPFDLAPEDGFLRRLFPLPAREPDGV</sequence>
<comment type="similarity">
    <text evidence="2">In the N-terminal section; belongs to the glycosyltransferase 51 family.</text>
</comment>
<evidence type="ECO:0000256" key="13">
    <source>
        <dbReference type="ARBA" id="ARBA00049902"/>
    </source>
</evidence>
<feature type="domain" description="Penicillin-binding protein transpeptidase" evidence="14">
    <location>
        <begin position="301"/>
        <end position="563"/>
    </location>
</feature>
<dbReference type="Pfam" id="PF00905">
    <property type="entry name" value="Transpeptidase"/>
    <property type="match status" value="1"/>
</dbReference>
<dbReference type="GO" id="GO:0008658">
    <property type="term" value="F:penicillin binding"/>
    <property type="evidence" value="ECO:0007669"/>
    <property type="project" value="InterPro"/>
</dbReference>
<evidence type="ECO:0000256" key="4">
    <source>
        <dbReference type="ARBA" id="ARBA00022670"/>
    </source>
</evidence>
<accession>A0A0K2SPK8</accession>
<evidence type="ECO:0000256" key="7">
    <source>
        <dbReference type="ARBA" id="ARBA00022801"/>
    </source>
</evidence>
<keyword evidence="17" id="KW-1185">Reference proteome</keyword>
<evidence type="ECO:0000256" key="3">
    <source>
        <dbReference type="ARBA" id="ARBA00022645"/>
    </source>
</evidence>
<dbReference type="InterPro" id="IPR012338">
    <property type="entry name" value="Beta-lactam/transpept-like"/>
</dbReference>
<keyword evidence="10" id="KW-0511">Multifunctional enzyme</keyword>
<dbReference type="Gene3D" id="1.10.3810.10">
    <property type="entry name" value="Biosynthetic peptidoglycan transglycosylase-like"/>
    <property type="match status" value="1"/>
</dbReference>
<dbReference type="RefSeq" id="WP_068140313.1">
    <property type="nucleotide sequence ID" value="NZ_AP014924.1"/>
</dbReference>
<dbReference type="SUPFAM" id="SSF56601">
    <property type="entry name" value="beta-lactamase/transpeptidase-like"/>
    <property type="match status" value="1"/>
</dbReference>
<comment type="catalytic activity">
    <reaction evidence="12">
        <text>Preferential cleavage: (Ac)2-L-Lys-D-Ala-|-D-Ala. Also transpeptidation of peptidyl-alanyl moieties that are N-acyl substituents of D-alanine.</text>
        <dbReference type="EC" id="3.4.16.4"/>
    </reaction>
</comment>
<dbReference type="GO" id="GO:0006508">
    <property type="term" value="P:proteolysis"/>
    <property type="evidence" value="ECO:0007669"/>
    <property type="project" value="UniProtKB-KW"/>
</dbReference>
<feature type="domain" description="Glycosyl transferase family 51" evidence="15">
    <location>
        <begin position="60"/>
        <end position="224"/>
    </location>
</feature>
<reference evidence="17" key="2">
    <citation type="journal article" date="2016" name="Int. J. Syst. Evol. Microbiol.">
        <title>Complete genome sequence and cell structure of Limnochorda pilosa, a Gram-negative spore-former within the phylum Firmicutes.</title>
        <authorList>
            <person name="Watanabe M."/>
            <person name="Kojima H."/>
            <person name="Fukui M."/>
        </authorList>
    </citation>
    <scope>NUCLEOTIDE SEQUENCE [LARGE SCALE GENOMIC DNA]</scope>
    <source>
        <strain evidence="17">HC45</strain>
    </source>
</reference>
<dbReference type="PANTHER" id="PTHR32282">
    <property type="entry name" value="BINDING PROTEIN TRANSPEPTIDASE, PUTATIVE-RELATED"/>
    <property type="match status" value="1"/>
</dbReference>
<keyword evidence="9" id="KW-0573">Peptidoglycan synthesis</keyword>
<evidence type="ECO:0000256" key="11">
    <source>
        <dbReference type="ARBA" id="ARBA00023316"/>
    </source>
</evidence>
<dbReference type="OrthoDB" id="9766909at2"/>
<keyword evidence="11" id="KW-0961">Cell wall biogenesis/degradation</keyword>
<evidence type="ECO:0000256" key="10">
    <source>
        <dbReference type="ARBA" id="ARBA00023268"/>
    </source>
</evidence>
<evidence type="ECO:0000256" key="2">
    <source>
        <dbReference type="ARBA" id="ARBA00007739"/>
    </source>
</evidence>
<evidence type="ECO:0000256" key="8">
    <source>
        <dbReference type="ARBA" id="ARBA00022960"/>
    </source>
</evidence>
<evidence type="ECO:0000259" key="15">
    <source>
        <dbReference type="Pfam" id="PF00912"/>
    </source>
</evidence>
<evidence type="ECO:0000256" key="12">
    <source>
        <dbReference type="ARBA" id="ARBA00034000"/>
    </source>
</evidence>
<protein>
    <submittedName>
        <fullName evidence="16">Penicillin-binding protein 1A</fullName>
    </submittedName>
</protein>
<dbReference type="AlphaFoldDB" id="A0A0K2SPK8"/>
<dbReference type="Pfam" id="PF00912">
    <property type="entry name" value="Transgly"/>
    <property type="match status" value="1"/>
</dbReference>
<name>A0A0K2SPK8_LIMPI</name>
<keyword evidence="8" id="KW-0133">Cell shape</keyword>
<dbReference type="InterPro" id="IPR036950">
    <property type="entry name" value="PBP_transglycosylase"/>
</dbReference>
<dbReference type="GO" id="GO:0009002">
    <property type="term" value="F:serine-type D-Ala-D-Ala carboxypeptidase activity"/>
    <property type="evidence" value="ECO:0007669"/>
    <property type="project" value="UniProtKB-EC"/>
</dbReference>
<dbReference type="NCBIfam" id="TIGR02074">
    <property type="entry name" value="PBP_1a_fam"/>
    <property type="match status" value="1"/>
</dbReference>
<dbReference type="PANTHER" id="PTHR32282:SF33">
    <property type="entry name" value="PEPTIDOGLYCAN GLYCOSYLTRANSFERASE"/>
    <property type="match status" value="1"/>
</dbReference>
<keyword evidence="3" id="KW-0121">Carboxypeptidase</keyword>
<reference evidence="17" key="1">
    <citation type="submission" date="2015-07" db="EMBL/GenBank/DDBJ databases">
        <title>Complete genome sequence and phylogenetic analysis of Limnochorda pilosa.</title>
        <authorList>
            <person name="Watanabe M."/>
            <person name="Kojima H."/>
            <person name="Fukui M."/>
        </authorList>
    </citation>
    <scope>NUCLEOTIDE SEQUENCE [LARGE SCALE GENOMIC DNA]</scope>
    <source>
        <strain evidence="17">HC45</strain>
    </source>
</reference>
<dbReference type="InterPro" id="IPR001264">
    <property type="entry name" value="Glyco_trans_51"/>
</dbReference>
<keyword evidence="7" id="KW-0378">Hydrolase</keyword>
<dbReference type="STRING" id="1555112.LIP_3238"/>
<dbReference type="KEGG" id="lpil:LIP_3238"/>
<keyword evidence="6" id="KW-0808">Transferase</keyword>
<dbReference type="InterPro" id="IPR050396">
    <property type="entry name" value="Glycosyltr_51/Transpeptidase"/>
</dbReference>
<dbReference type="SUPFAM" id="SSF53955">
    <property type="entry name" value="Lysozyme-like"/>
    <property type="match status" value="1"/>
</dbReference>
<evidence type="ECO:0000313" key="17">
    <source>
        <dbReference type="Proteomes" id="UP000065807"/>
    </source>
</evidence>
<dbReference type="Proteomes" id="UP000065807">
    <property type="component" value="Chromosome"/>
</dbReference>
<dbReference type="InterPro" id="IPR023346">
    <property type="entry name" value="Lysozyme-like_dom_sf"/>
</dbReference>
<dbReference type="FunFam" id="1.10.3810.10:FF:000001">
    <property type="entry name" value="Penicillin-binding protein 1A"/>
    <property type="match status" value="1"/>
</dbReference>
<dbReference type="GO" id="GO:0008360">
    <property type="term" value="P:regulation of cell shape"/>
    <property type="evidence" value="ECO:0007669"/>
    <property type="project" value="UniProtKB-KW"/>
</dbReference>
<dbReference type="GO" id="GO:0030288">
    <property type="term" value="C:outer membrane-bounded periplasmic space"/>
    <property type="evidence" value="ECO:0007669"/>
    <property type="project" value="TreeGrafter"/>
</dbReference>
<dbReference type="PATRIC" id="fig|1555112.3.peg.3276"/>
<dbReference type="GO" id="GO:0008955">
    <property type="term" value="F:peptidoglycan glycosyltransferase activity"/>
    <property type="evidence" value="ECO:0007669"/>
    <property type="project" value="UniProtKB-EC"/>
</dbReference>
<dbReference type="GO" id="GO:0071555">
    <property type="term" value="P:cell wall organization"/>
    <property type="evidence" value="ECO:0007669"/>
    <property type="project" value="UniProtKB-KW"/>
</dbReference>
<evidence type="ECO:0000259" key="14">
    <source>
        <dbReference type="Pfam" id="PF00905"/>
    </source>
</evidence>
<dbReference type="EMBL" id="AP014924">
    <property type="protein sequence ID" value="BAS29055.1"/>
    <property type="molecule type" value="Genomic_DNA"/>
</dbReference>
<dbReference type="InterPro" id="IPR001460">
    <property type="entry name" value="PCN-bd_Tpept"/>
</dbReference>
<comment type="similarity">
    <text evidence="1">In the C-terminal section; belongs to the transpeptidase family.</text>
</comment>
<proteinExistence type="inferred from homology"/>
<gene>
    <name evidence="16" type="ORF">LIP_3238</name>
</gene>
<evidence type="ECO:0000256" key="6">
    <source>
        <dbReference type="ARBA" id="ARBA00022679"/>
    </source>
</evidence>
<evidence type="ECO:0000313" key="16">
    <source>
        <dbReference type="EMBL" id="BAS29055.1"/>
    </source>
</evidence>
<organism evidence="16 17">
    <name type="scientific">Limnochorda pilosa</name>
    <dbReference type="NCBI Taxonomy" id="1555112"/>
    <lineage>
        <taxon>Bacteria</taxon>
        <taxon>Bacillati</taxon>
        <taxon>Bacillota</taxon>
        <taxon>Limnochordia</taxon>
        <taxon>Limnochordales</taxon>
        <taxon>Limnochordaceae</taxon>
        <taxon>Limnochorda</taxon>
    </lineage>
</organism>
<keyword evidence="4" id="KW-0645">Protease</keyword>